<proteinExistence type="predicted"/>
<dbReference type="Proteomes" id="UP000772434">
    <property type="component" value="Unassembled WGS sequence"/>
</dbReference>
<dbReference type="EMBL" id="JADNRY010000269">
    <property type="protein sequence ID" value="KAF9059953.1"/>
    <property type="molecule type" value="Genomic_DNA"/>
</dbReference>
<organism evidence="1 2">
    <name type="scientific">Rhodocollybia butyracea</name>
    <dbReference type="NCBI Taxonomy" id="206335"/>
    <lineage>
        <taxon>Eukaryota</taxon>
        <taxon>Fungi</taxon>
        <taxon>Dikarya</taxon>
        <taxon>Basidiomycota</taxon>
        <taxon>Agaricomycotina</taxon>
        <taxon>Agaricomycetes</taxon>
        <taxon>Agaricomycetidae</taxon>
        <taxon>Agaricales</taxon>
        <taxon>Marasmiineae</taxon>
        <taxon>Omphalotaceae</taxon>
        <taxon>Rhodocollybia</taxon>
    </lineage>
</organism>
<name>A0A9P5PAK8_9AGAR</name>
<dbReference type="OrthoDB" id="3241874at2759"/>
<dbReference type="AlphaFoldDB" id="A0A9P5PAK8"/>
<evidence type="ECO:0000313" key="1">
    <source>
        <dbReference type="EMBL" id="KAF9059953.1"/>
    </source>
</evidence>
<comment type="caution">
    <text evidence="1">The sequence shown here is derived from an EMBL/GenBank/DDBJ whole genome shotgun (WGS) entry which is preliminary data.</text>
</comment>
<accession>A0A9P5PAK8</accession>
<reference evidence="1" key="1">
    <citation type="submission" date="2020-11" db="EMBL/GenBank/DDBJ databases">
        <authorList>
            <consortium name="DOE Joint Genome Institute"/>
            <person name="Ahrendt S."/>
            <person name="Riley R."/>
            <person name="Andreopoulos W."/>
            <person name="Labutti K."/>
            <person name="Pangilinan J."/>
            <person name="Ruiz-Duenas F.J."/>
            <person name="Barrasa J.M."/>
            <person name="Sanchez-Garcia M."/>
            <person name="Camarero S."/>
            <person name="Miyauchi S."/>
            <person name="Serrano A."/>
            <person name="Linde D."/>
            <person name="Babiker R."/>
            <person name="Drula E."/>
            <person name="Ayuso-Fernandez I."/>
            <person name="Pacheco R."/>
            <person name="Padilla G."/>
            <person name="Ferreira P."/>
            <person name="Barriuso J."/>
            <person name="Kellner H."/>
            <person name="Castanera R."/>
            <person name="Alfaro M."/>
            <person name="Ramirez L."/>
            <person name="Pisabarro A.G."/>
            <person name="Kuo A."/>
            <person name="Tritt A."/>
            <person name="Lipzen A."/>
            <person name="He G."/>
            <person name="Yan M."/>
            <person name="Ng V."/>
            <person name="Cullen D."/>
            <person name="Martin F."/>
            <person name="Rosso M.-N."/>
            <person name="Henrissat B."/>
            <person name="Hibbett D."/>
            <person name="Martinez A.T."/>
            <person name="Grigoriev I.V."/>
        </authorList>
    </citation>
    <scope>NUCLEOTIDE SEQUENCE</scope>
    <source>
        <strain evidence="1">AH 40177</strain>
    </source>
</reference>
<evidence type="ECO:0000313" key="2">
    <source>
        <dbReference type="Proteomes" id="UP000772434"/>
    </source>
</evidence>
<keyword evidence="2" id="KW-1185">Reference proteome</keyword>
<protein>
    <submittedName>
        <fullName evidence="1">Uncharacterized protein</fullName>
    </submittedName>
</protein>
<sequence>MPQWNTIARCLKIPALSKNDFTVHPGVDHISPWTWRGDISVANVTVLTTWRLGQSKIESKFLELKNILNELPEGTNILRPFSIDVVKKPPLDIDDSLDLQDDKNLNAKSLETIWEEALSMASEESAVDTTFLLDGKNVFKEAYLKTASAHLKTKIISSGTENMLNIHSPIATMIWSDNHLFLHLNKLIDPDVSTNNIGKPTYLFESTILCALTASLLEALDAKDGSFVPEVKPSPKFPYKEGGGQDCFVCKADGKECQILDDTLQKCTYCTPSVSLPAAGPHVIEHVAAHLLFDPKVSQDSEPCGLCLFPYGTFKWRLNQARNQIKWKKSKCVNMVKFKDNTEELDVASGAEQEQEDNWAHNGTASNKEDEAQTLCI</sequence>
<gene>
    <name evidence="1" type="ORF">BDP27DRAFT_1430658</name>
</gene>